<evidence type="ECO:0000256" key="3">
    <source>
        <dbReference type="ARBA" id="ARBA00023315"/>
    </source>
</evidence>
<dbReference type="EMBL" id="CP022530">
    <property type="protein sequence ID" value="ASP37291.1"/>
    <property type="molecule type" value="Genomic_DNA"/>
</dbReference>
<dbReference type="NCBIfam" id="TIGR03244">
    <property type="entry name" value="arg_catab_AstA"/>
    <property type="match status" value="1"/>
</dbReference>
<keyword evidence="6" id="KW-1185">Reference proteome</keyword>
<evidence type="ECO:0000313" key="6">
    <source>
        <dbReference type="Proteomes" id="UP000202440"/>
    </source>
</evidence>
<dbReference type="Gene3D" id="3.40.630.30">
    <property type="match status" value="1"/>
</dbReference>
<dbReference type="InterPro" id="IPR017650">
    <property type="entry name" value="Arginine_N-succinylTrfase"/>
</dbReference>
<organism evidence="5 6">
    <name type="scientific">Bacterioplanes sanyensis</name>
    <dbReference type="NCBI Taxonomy" id="1249553"/>
    <lineage>
        <taxon>Bacteria</taxon>
        <taxon>Pseudomonadati</taxon>
        <taxon>Pseudomonadota</taxon>
        <taxon>Gammaproteobacteria</taxon>
        <taxon>Oceanospirillales</taxon>
        <taxon>Oceanospirillaceae</taxon>
        <taxon>Bacterioplanes</taxon>
    </lineage>
</organism>
<dbReference type="EC" id="2.3.1.109" evidence="4"/>
<dbReference type="NCBIfam" id="TIGR03243">
    <property type="entry name" value="arg_catab_AOST"/>
    <property type="match status" value="1"/>
</dbReference>
<keyword evidence="1" id="KW-0056">Arginine metabolism</keyword>
<evidence type="ECO:0000256" key="4">
    <source>
        <dbReference type="NCBIfam" id="TIGR03244"/>
    </source>
</evidence>
<evidence type="ECO:0000256" key="1">
    <source>
        <dbReference type="ARBA" id="ARBA00022503"/>
    </source>
</evidence>
<dbReference type="GO" id="GO:0008791">
    <property type="term" value="F:arginine N-succinyltransferase activity"/>
    <property type="evidence" value="ECO:0007669"/>
    <property type="project" value="UniProtKB-UniRule"/>
</dbReference>
<protein>
    <recommendedName>
        <fullName evidence="4">Arginine N-succinyltransferase</fullName>
        <ecNumber evidence="4">2.3.1.109</ecNumber>
    </recommendedName>
</protein>
<dbReference type="PANTHER" id="PTHR30420">
    <property type="entry name" value="N-SUCCINYLARGININE DIHYDROLASE"/>
    <property type="match status" value="1"/>
</dbReference>
<dbReference type="Pfam" id="PF04958">
    <property type="entry name" value="AstA"/>
    <property type="match status" value="1"/>
</dbReference>
<evidence type="ECO:0000313" key="5">
    <source>
        <dbReference type="EMBL" id="ASP37291.1"/>
    </source>
</evidence>
<keyword evidence="2 5" id="KW-0808">Transferase</keyword>
<accession>A0A222FFV1</accession>
<dbReference type="InterPro" id="IPR016181">
    <property type="entry name" value="Acyl_CoA_acyltransferase"/>
</dbReference>
<evidence type="ECO:0000256" key="2">
    <source>
        <dbReference type="ARBA" id="ARBA00022679"/>
    </source>
</evidence>
<reference evidence="5 6" key="1">
    <citation type="submission" date="2017-07" db="EMBL/GenBank/DDBJ databases">
        <title>Annotated genome sequence of Bacterioplanes sanyensis isolated from Red Sea.</title>
        <authorList>
            <person name="Rehman Z.U."/>
        </authorList>
    </citation>
    <scope>NUCLEOTIDE SEQUENCE [LARGE SCALE GENOMIC DNA]</scope>
    <source>
        <strain evidence="5 6">NV9</strain>
    </source>
</reference>
<sequence length="345" mass="38182">MLVVRPIQASDYQSLRHIAIESGPGFTSLVDDPDLLQSKIERAQRSFASDISEPGDQGYLLVLEDTDTGEVVGTTAIEAAVGLKTPLYHYHVGKSMHQSTQLGIQSIVTTLTVCNNYMGCSELCSLYLLAGHRRGLAGRLLSKVRFLLMAQHPQRFSDFVIAQMLGVADEEGRSPFWSWLEQHFIKLDFSTASRMVGSGDKGFVPELMPRHPIYTNLLGDEAQAVIGKVHQNTEPALRMLHNEGFNHRGYIDLFDAGPTVEAPLSSIKSVRDSIVAQVEFRPDVSGDQRVMVSNTGLTDFRALISEQAQWHAQEQILLLPEALQPHLQLNNGDAVRFLDMGRTTA</sequence>
<dbReference type="Proteomes" id="UP000202440">
    <property type="component" value="Chromosome"/>
</dbReference>
<dbReference type="AlphaFoldDB" id="A0A222FFV1"/>
<gene>
    <name evidence="5" type="primary">astA</name>
    <name evidence="5" type="ORF">CHH28_00705</name>
</gene>
<keyword evidence="3" id="KW-0012">Acyltransferase</keyword>
<dbReference type="PANTHER" id="PTHR30420:SF1">
    <property type="entry name" value="ARGININE N-SUCCINYLTRANSFERASE"/>
    <property type="match status" value="1"/>
</dbReference>
<dbReference type="RefSeq" id="WP_094058509.1">
    <property type="nucleotide sequence ID" value="NZ_CP022530.1"/>
</dbReference>
<dbReference type="KEGG" id="bsan:CHH28_00705"/>
<name>A0A222FFV1_9GAMM</name>
<dbReference type="Gene3D" id="2.40.40.20">
    <property type="match status" value="1"/>
</dbReference>
<proteinExistence type="predicted"/>
<dbReference type="InterPro" id="IPR007041">
    <property type="entry name" value="Arg_succinylTrfase_AstA/AruG"/>
</dbReference>
<dbReference type="SUPFAM" id="SSF55729">
    <property type="entry name" value="Acyl-CoA N-acyltransferases (Nat)"/>
    <property type="match status" value="1"/>
</dbReference>
<dbReference type="OrthoDB" id="21121at2"/>
<dbReference type="GO" id="GO:0006527">
    <property type="term" value="P:L-arginine catabolic process"/>
    <property type="evidence" value="ECO:0007669"/>
    <property type="project" value="UniProtKB-UniRule"/>
</dbReference>